<keyword evidence="2" id="KW-1185">Reference proteome</keyword>
<reference evidence="1" key="1">
    <citation type="submission" date="2021-06" db="EMBL/GenBank/DDBJ databases">
        <authorList>
            <person name="Kallberg Y."/>
            <person name="Tangrot J."/>
            <person name="Rosling A."/>
        </authorList>
    </citation>
    <scope>NUCLEOTIDE SEQUENCE</scope>
    <source>
        <strain evidence="1">87-6 pot B 2015</strain>
    </source>
</reference>
<accession>A0A9N9GVD2</accession>
<sequence>MITCINSEDAPSDEMFRLIVTQPLDRNQVTEQTLKHKLSRPISLVRSVILHDESILNNAIESSTQKLAYWIDETMKI</sequence>
<protein>
    <submittedName>
        <fullName evidence="1">6587_t:CDS:1</fullName>
    </submittedName>
</protein>
<dbReference type="EMBL" id="CAJVPP010003779">
    <property type="protein sequence ID" value="CAG8637016.1"/>
    <property type="molecule type" value="Genomic_DNA"/>
</dbReference>
<gene>
    <name evidence="1" type="ORF">FMOSSE_LOCUS10789</name>
</gene>
<comment type="caution">
    <text evidence="1">The sequence shown here is derived from an EMBL/GenBank/DDBJ whole genome shotgun (WGS) entry which is preliminary data.</text>
</comment>
<proteinExistence type="predicted"/>
<evidence type="ECO:0000313" key="2">
    <source>
        <dbReference type="Proteomes" id="UP000789375"/>
    </source>
</evidence>
<dbReference type="AlphaFoldDB" id="A0A9N9GVD2"/>
<dbReference type="Proteomes" id="UP000789375">
    <property type="component" value="Unassembled WGS sequence"/>
</dbReference>
<name>A0A9N9GVD2_FUNMO</name>
<evidence type="ECO:0000313" key="1">
    <source>
        <dbReference type="EMBL" id="CAG8637016.1"/>
    </source>
</evidence>
<organism evidence="1 2">
    <name type="scientific">Funneliformis mosseae</name>
    <name type="common">Endomycorrhizal fungus</name>
    <name type="synonym">Glomus mosseae</name>
    <dbReference type="NCBI Taxonomy" id="27381"/>
    <lineage>
        <taxon>Eukaryota</taxon>
        <taxon>Fungi</taxon>
        <taxon>Fungi incertae sedis</taxon>
        <taxon>Mucoromycota</taxon>
        <taxon>Glomeromycotina</taxon>
        <taxon>Glomeromycetes</taxon>
        <taxon>Glomerales</taxon>
        <taxon>Glomeraceae</taxon>
        <taxon>Funneliformis</taxon>
    </lineage>
</organism>